<dbReference type="AlphaFoldDB" id="A0A3G3K4T2"/>
<sequence length="183" mass="21783">MIRHLNSNWPVWATESVEIKTPDPVWLEKGRYEVNRLREHLSPYGVSEVEHIGSTSIPNLPAKPIIDLMAKISSYDEIEKIAASLKAVNWNYVPPELDGQEWRRFFVKVKNDKRECHLHLMLENEERWEKQLLFRNLLRENPDWTWQYGELKKKLAEDYKEDREAYTEAKTDFIKSVLESIDN</sequence>
<dbReference type="SUPFAM" id="SSF81301">
    <property type="entry name" value="Nucleotidyltransferase"/>
    <property type="match status" value="1"/>
</dbReference>
<name>A0A3G3K4T2_9BACL</name>
<organism evidence="1 2">
    <name type="scientific">Cohnella candidum</name>
    <dbReference type="NCBI Taxonomy" id="2674991"/>
    <lineage>
        <taxon>Bacteria</taxon>
        <taxon>Bacillati</taxon>
        <taxon>Bacillota</taxon>
        <taxon>Bacilli</taxon>
        <taxon>Bacillales</taxon>
        <taxon>Paenibacillaceae</taxon>
        <taxon>Cohnella</taxon>
    </lineage>
</organism>
<protein>
    <submittedName>
        <fullName evidence="1">GrpB family protein</fullName>
    </submittedName>
</protein>
<evidence type="ECO:0000313" key="1">
    <source>
        <dbReference type="EMBL" id="AYQ75545.1"/>
    </source>
</evidence>
<dbReference type="RefSeq" id="WP_123043626.1">
    <property type="nucleotide sequence ID" value="NZ_CP033433.1"/>
</dbReference>
<dbReference type="PANTHER" id="PTHR34822">
    <property type="entry name" value="GRPB DOMAIN PROTEIN (AFU_ORTHOLOGUE AFUA_1G01530)"/>
    <property type="match status" value="1"/>
</dbReference>
<gene>
    <name evidence="1" type="ORF">EAV92_07770</name>
</gene>
<dbReference type="KEGG" id="coh:EAV92_07770"/>
<dbReference type="PANTHER" id="PTHR34822:SF1">
    <property type="entry name" value="GRPB FAMILY PROTEIN"/>
    <property type="match status" value="1"/>
</dbReference>
<dbReference type="Gene3D" id="3.30.460.10">
    <property type="entry name" value="Beta Polymerase, domain 2"/>
    <property type="match status" value="1"/>
</dbReference>
<dbReference type="EMBL" id="CP033433">
    <property type="protein sequence ID" value="AYQ75545.1"/>
    <property type="molecule type" value="Genomic_DNA"/>
</dbReference>
<evidence type="ECO:0000313" key="2">
    <source>
        <dbReference type="Proteomes" id="UP000269097"/>
    </source>
</evidence>
<dbReference type="Proteomes" id="UP000269097">
    <property type="component" value="Chromosome"/>
</dbReference>
<proteinExistence type="predicted"/>
<keyword evidence="2" id="KW-1185">Reference proteome</keyword>
<dbReference type="InterPro" id="IPR043519">
    <property type="entry name" value="NT_sf"/>
</dbReference>
<accession>A0A3G3K4T2</accession>
<reference evidence="1 2" key="1">
    <citation type="submission" date="2018-10" db="EMBL/GenBank/DDBJ databases">
        <title>Genome Sequence of Cohnella sp.</title>
        <authorList>
            <person name="Srinivasan S."/>
            <person name="Kim M.K."/>
        </authorList>
    </citation>
    <scope>NUCLEOTIDE SEQUENCE [LARGE SCALE GENOMIC DNA]</scope>
    <source>
        <strain evidence="1 2">18JY8-7</strain>
    </source>
</reference>
<dbReference type="InterPro" id="IPR007344">
    <property type="entry name" value="GrpB/CoaE"/>
</dbReference>
<dbReference type="Pfam" id="PF04229">
    <property type="entry name" value="GrpB"/>
    <property type="match status" value="1"/>
</dbReference>